<dbReference type="PANTHER" id="PTHR12106:SF27">
    <property type="entry name" value="SORTILIN-RELATED RECEPTOR"/>
    <property type="match status" value="1"/>
</dbReference>
<dbReference type="EMBL" id="ML210199">
    <property type="protein sequence ID" value="TFK24535.1"/>
    <property type="molecule type" value="Genomic_DNA"/>
</dbReference>
<keyword evidence="10" id="KW-0325">Glycoprotein</keyword>
<dbReference type="InterPro" id="IPR031778">
    <property type="entry name" value="Sortilin_N"/>
</dbReference>
<keyword evidence="9" id="KW-0675">Receptor</keyword>
<name>A0A5C3KWB9_COPMA</name>
<evidence type="ECO:0000256" key="1">
    <source>
        <dbReference type="ARBA" id="ARBA00004198"/>
    </source>
</evidence>
<dbReference type="InterPro" id="IPR050310">
    <property type="entry name" value="VPS10-sortilin"/>
</dbReference>
<keyword evidence="6 16" id="KW-1133">Transmembrane helix</keyword>
<dbReference type="OrthoDB" id="443634at2759"/>
<dbReference type="FunFam" id="2.10.70.80:FF:000001">
    <property type="entry name" value="Sortilin-related VPS10 domain-containing receptor 1"/>
    <property type="match status" value="1"/>
</dbReference>
<dbReference type="Gene3D" id="2.130.10.10">
    <property type="entry name" value="YVTN repeat-like/Quinoprotein amine dehydrogenase"/>
    <property type="match status" value="3"/>
</dbReference>
<dbReference type="Proteomes" id="UP000307440">
    <property type="component" value="Unassembled WGS sequence"/>
</dbReference>
<evidence type="ECO:0000256" key="17">
    <source>
        <dbReference type="SAM" id="SignalP"/>
    </source>
</evidence>
<dbReference type="InterPro" id="IPR006581">
    <property type="entry name" value="VPS10"/>
</dbReference>
<dbReference type="CDD" id="cd15482">
    <property type="entry name" value="Sialidase_non-viral"/>
    <property type="match status" value="1"/>
</dbReference>
<evidence type="ECO:0000256" key="6">
    <source>
        <dbReference type="ARBA" id="ARBA00022989"/>
    </source>
</evidence>
<feature type="chain" id="PRO_5023123692" description="Vacuolar protein sorting/targeting protein 10" evidence="17">
    <location>
        <begin position="26"/>
        <end position="1459"/>
    </location>
</feature>
<dbReference type="GO" id="GO:0006896">
    <property type="term" value="P:Golgi to vacuole transport"/>
    <property type="evidence" value="ECO:0007669"/>
    <property type="project" value="TreeGrafter"/>
</dbReference>
<evidence type="ECO:0000259" key="18">
    <source>
        <dbReference type="SMART" id="SM00602"/>
    </source>
</evidence>
<protein>
    <recommendedName>
        <fullName evidence="2">Vacuolar protein sorting/targeting protein 10</fullName>
    </recommendedName>
    <alternativeName>
        <fullName evidence="13">Carboxypeptidase Y receptor</fullName>
    </alternativeName>
    <alternativeName>
        <fullName evidence="12 14">Sortilin VPS10</fullName>
    </alternativeName>
</protein>
<dbReference type="STRING" id="230819.A0A5C3KWB9"/>
<comment type="subcellular location">
    <subcellularLocation>
        <location evidence="1">Golgi apparatus</location>
        <location evidence="1">trans-Golgi network membrane</location>
    </subcellularLocation>
    <subcellularLocation>
        <location evidence="15">Prevacuolar compartment membrane</location>
    </subcellularLocation>
</comment>
<sequence>MFAARCGRLLTCFWLLATIWTTSRAQKPEHSVSSFKNLPMRLFFFDDTLSVIYHDAMDGNLYVSSDEGKSWNLADGIPKNSISMVFEHPFDKRYAFAFTEGTEHYRTEDKGKTWRPFGTPVPPARMTRPLAFHSDPKKSNHILFQGTKCTGKGWSMVCTGVTYYTKESFQESDGPKLLLDDTTRCQFAHSSKDFKHEAHEDLIYCAGYDEKPDKGSYSLKSSRIFSSTDFFNQEKKVEDLGIGKDARGVIAFAIVSKYAVVALKDLSRTNGEMQLYVTTDTKTWAKAHFPHASNARLRENAYTVLESTTHSLGVDVVLQEGSIGTLFLSNSDGTYFVESLKDTNRNEHGFVDYEKIYGVEGVGLANVVTNPLDVEGQKNHKRLRSVVTFDDGRVWSSLRAPVKDDEGNRVNCDPSDMDKCALHLHSVTTPHNYGRVFSSPAPGLVMGVGTVGEYLGAYDDSDTFLSTDAGMSWKMVAKGAHKYEFGDQGSILVIADDEEFTTSVKYSLDLGKTWETYDFGIKIRTRAMVTLPDATSQKFLLLGQVHRDWKVDGPVVLIYLDFAKTRKRKCEKDDFEKWYARASEKRPCIMGHKQWYMRRKVDSDCYVGEKFHDPEGREDDCQCGDDDFECDYNFVRDGGKCQPIGLEPIPAGVCKDPNSEYEGSSGFRKIPGNTCKDGKKLDEKVKKPCSQAKPEEGNVVQQKFNFKSPVVQFSYFPDSATILVRLQDDSMWQSSNEGYTWTQILPDARVLAFYHHKFSNERAYLITDTKQVHYTTDTGRSWHRFEAPNKPNVLGVRVLRFSPSNTDHIIWTGVVDCENINHPNCHIETHWSHDNGRSWSLVDKYVRNCAFAQDRKLKADPSEIICESYRDKKGSQKDIQSPLELVSGTNYFKRKKKIFDNVVGFAKFSQFLVVAESFPEAGTLDLQVSLDGEHFASGKFPPNMSPDTHAYTILESTTNALFVHMTMTPLPPAPQWGNLLKSNSNGTYFGLSIENVNRNRRGYVDFEKIIGLDGIALINVVANTDQPGMKEKKLRTMITHNDGSTWKTLTPPRRDVFGKEYACNSVKCSLHLHGYTERRDPRATFSSPATVGVIMGVGNVGESLAEYDDSDTFISRDGGFTWEEVHKDAHMWEYGDSGSIIIIVNDEEPTDRLLFTTDEGLTWRDYKFSDEKIRVISVTNVPSDTSRRFLLFGAHKRGTVAFHIDFSALTYRQCELKVEDPANDDFELWSPSEDRLEQCLFGRQTLYHRRIRDAQCFVGDLPKVEKKVQKNCSCSKVDFECEFNHIKNEKDECVLVLGTTSLPSDEKCENGEEYWYERTAYRRIPYSSCEGGDRLDRGKAHRCPGFGSRSGWFWLFVLLLPCAFTGLVGYYYYRKSGHARGTIRLPGGDNRAPNLGSASGMLDTLASVPWFLVGVAGIAAEWVSSQIQSASWSPWKARGGYRHIPIDEDAQILRFEDEE</sequence>
<evidence type="ECO:0000256" key="12">
    <source>
        <dbReference type="ARBA" id="ARBA00031250"/>
    </source>
</evidence>
<evidence type="ECO:0000256" key="3">
    <source>
        <dbReference type="ARBA" id="ARBA00022692"/>
    </source>
</evidence>
<evidence type="ECO:0000256" key="8">
    <source>
        <dbReference type="ARBA" id="ARBA00023136"/>
    </source>
</evidence>
<evidence type="ECO:0000256" key="13">
    <source>
        <dbReference type="ARBA" id="ARBA00031354"/>
    </source>
</evidence>
<evidence type="ECO:0000313" key="19">
    <source>
        <dbReference type="EMBL" id="TFK24535.1"/>
    </source>
</evidence>
<organism evidence="19 20">
    <name type="scientific">Coprinopsis marcescibilis</name>
    <name type="common">Agaric fungus</name>
    <name type="synonym">Psathyrella marcescibilis</name>
    <dbReference type="NCBI Taxonomy" id="230819"/>
    <lineage>
        <taxon>Eukaryota</taxon>
        <taxon>Fungi</taxon>
        <taxon>Dikarya</taxon>
        <taxon>Basidiomycota</taxon>
        <taxon>Agaricomycotina</taxon>
        <taxon>Agaricomycetes</taxon>
        <taxon>Agaricomycetidae</taxon>
        <taxon>Agaricales</taxon>
        <taxon>Agaricineae</taxon>
        <taxon>Psathyrellaceae</taxon>
        <taxon>Coprinopsis</taxon>
    </lineage>
</organism>
<feature type="transmembrane region" description="Helical" evidence="16">
    <location>
        <begin position="1352"/>
        <end position="1373"/>
    </location>
</feature>
<feature type="domain" description="VPS10" evidence="18">
    <location>
        <begin position="50"/>
        <end position="694"/>
    </location>
</feature>
<evidence type="ECO:0000256" key="15">
    <source>
        <dbReference type="ARBA" id="ARBA00046293"/>
    </source>
</evidence>
<keyword evidence="4 17" id="KW-0732">Signal</keyword>
<dbReference type="GO" id="GO:0016020">
    <property type="term" value="C:membrane"/>
    <property type="evidence" value="ECO:0007669"/>
    <property type="project" value="InterPro"/>
</dbReference>
<keyword evidence="7" id="KW-0333">Golgi apparatus</keyword>
<evidence type="ECO:0000256" key="5">
    <source>
        <dbReference type="ARBA" id="ARBA00022737"/>
    </source>
</evidence>
<dbReference type="Pfam" id="PF15901">
    <property type="entry name" value="Sortilin_C"/>
    <property type="match status" value="2"/>
</dbReference>
<evidence type="ECO:0000256" key="2">
    <source>
        <dbReference type="ARBA" id="ARBA00015369"/>
    </source>
</evidence>
<feature type="signal peptide" evidence="17">
    <location>
        <begin position="1"/>
        <end position="25"/>
    </location>
</feature>
<proteinExistence type="predicted"/>
<dbReference type="InterPro" id="IPR031777">
    <property type="entry name" value="Sortilin_C"/>
</dbReference>
<dbReference type="Pfam" id="PF15902">
    <property type="entry name" value="Sortilin-Vps10"/>
    <property type="match status" value="2"/>
</dbReference>
<evidence type="ECO:0000256" key="14">
    <source>
        <dbReference type="ARBA" id="ARBA00031902"/>
    </source>
</evidence>
<keyword evidence="3 16" id="KW-0812">Transmembrane</keyword>
<dbReference type="Gene3D" id="3.30.60.270">
    <property type="match status" value="2"/>
</dbReference>
<evidence type="ECO:0000256" key="9">
    <source>
        <dbReference type="ARBA" id="ARBA00023170"/>
    </source>
</evidence>
<reference evidence="19 20" key="1">
    <citation type="journal article" date="2019" name="Nat. Ecol. Evol.">
        <title>Megaphylogeny resolves global patterns of mushroom evolution.</title>
        <authorList>
            <person name="Varga T."/>
            <person name="Krizsan K."/>
            <person name="Foldi C."/>
            <person name="Dima B."/>
            <person name="Sanchez-Garcia M."/>
            <person name="Sanchez-Ramirez S."/>
            <person name="Szollosi G.J."/>
            <person name="Szarkandi J.G."/>
            <person name="Papp V."/>
            <person name="Albert L."/>
            <person name="Andreopoulos W."/>
            <person name="Angelini C."/>
            <person name="Antonin V."/>
            <person name="Barry K.W."/>
            <person name="Bougher N.L."/>
            <person name="Buchanan P."/>
            <person name="Buyck B."/>
            <person name="Bense V."/>
            <person name="Catcheside P."/>
            <person name="Chovatia M."/>
            <person name="Cooper J."/>
            <person name="Damon W."/>
            <person name="Desjardin D."/>
            <person name="Finy P."/>
            <person name="Geml J."/>
            <person name="Haridas S."/>
            <person name="Hughes K."/>
            <person name="Justo A."/>
            <person name="Karasinski D."/>
            <person name="Kautmanova I."/>
            <person name="Kiss B."/>
            <person name="Kocsube S."/>
            <person name="Kotiranta H."/>
            <person name="LaButti K.M."/>
            <person name="Lechner B.E."/>
            <person name="Liimatainen K."/>
            <person name="Lipzen A."/>
            <person name="Lukacs Z."/>
            <person name="Mihaltcheva S."/>
            <person name="Morgado L.N."/>
            <person name="Niskanen T."/>
            <person name="Noordeloos M.E."/>
            <person name="Ohm R.A."/>
            <person name="Ortiz-Santana B."/>
            <person name="Ovrebo C."/>
            <person name="Racz N."/>
            <person name="Riley R."/>
            <person name="Savchenko A."/>
            <person name="Shiryaev A."/>
            <person name="Soop K."/>
            <person name="Spirin V."/>
            <person name="Szebenyi C."/>
            <person name="Tomsovsky M."/>
            <person name="Tulloss R.E."/>
            <person name="Uehling J."/>
            <person name="Grigoriev I.V."/>
            <person name="Vagvolgyi C."/>
            <person name="Papp T."/>
            <person name="Martin F.M."/>
            <person name="Miettinen O."/>
            <person name="Hibbett D.S."/>
            <person name="Nagy L.G."/>
        </authorList>
    </citation>
    <scope>NUCLEOTIDE SEQUENCE [LARGE SCALE GENOMIC DNA]</scope>
    <source>
        <strain evidence="19 20">CBS 121175</strain>
    </source>
</reference>
<dbReference type="GO" id="GO:0006895">
    <property type="term" value="P:Golgi to endosome transport"/>
    <property type="evidence" value="ECO:0007669"/>
    <property type="project" value="TreeGrafter"/>
</dbReference>
<evidence type="ECO:0000256" key="11">
    <source>
        <dbReference type="ARBA" id="ARBA00025569"/>
    </source>
</evidence>
<evidence type="ECO:0000313" key="20">
    <source>
        <dbReference type="Proteomes" id="UP000307440"/>
    </source>
</evidence>
<dbReference type="PANTHER" id="PTHR12106">
    <property type="entry name" value="SORTILIN RELATED"/>
    <property type="match status" value="1"/>
</dbReference>
<feature type="domain" description="VPS10" evidence="18">
    <location>
        <begin position="720"/>
        <end position="1348"/>
    </location>
</feature>
<evidence type="ECO:0000256" key="4">
    <source>
        <dbReference type="ARBA" id="ARBA00022729"/>
    </source>
</evidence>
<evidence type="ECO:0000256" key="10">
    <source>
        <dbReference type="ARBA" id="ARBA00023180"/>
    </source>
</evidence>
<dbReference type="SMART" id="SM00602">
    <property type="entry name" value="VPS10"/>
    <property type="match status" value="2"/>
</dbReference>
<dbReference type="InterPro" id="IPR015943">
    <property type="entry name" value="WD40/YVTN_repeat-like_dom_sf"/>
</dbReference>
<evidence type="ECO:0000256" key="16">
    <source>
        <dbReference type="SAM" id="Phobius"/>
    </source>
</evidence>
<gene>
    <name evidence="19" type="ORF">FA15DRAFT_669513</name>
</gene>
<dbReference type="GO" id="GO:0005829">
    <property type="term" value="C:cytosol"/>
    <property type="evidence" value="ECO:0007669"/>
    <property type="project" value="GOC"/>
</dbReference>
<accession>A0A5C3KWB9</accession>
<dbReference type="Gene3D" id="2.10.70.80">
    <property type="match status" value="2"/>
</dbReference>
<keyword evidence="8 16" id="KW-0472">Membrane</keyword>
<dbReference type="SUPFAM" id="SSF110296">
    <property type="entry name" value="Oligoxyloglucan reducing end-specific cellobiohydrolase"/>
    <property type="match status" value="2"/>
</dbReference>
<evidence type="ECO:0000256" key="7">
    <source>
        <dbReference type="ARBA" id="ARBA00023034"/>
    </source>
</evidence>
<comment type="function">
    <text evidence="11">Functions as a sorting receptor in the Golgi compartment required for the intracellular sorting and delivery of soluble vacuolar proteins, like carboxypeptidase Y (CPY) and proteinase A. Executes multiple rounds of sorting by cycling between the late Golgi and a prevacuolar endosome-like compartment.</text>
</comment>
<dbReference type="GO" id="GO:0006623">
    <property type="term" value="P:protein targeting to vacuole"/>
    <property type="evidence" value="ECO:0007669"/>
    <property type="project" value="TreeGrafter"/>
</dbReference>
<keyword evidence="20" id="KW-1185">Reference proteome</keyword>
<dbReference type="GO" id="GO:0005794">
    <property type="term" value="C:Golgi apparatus"/>
    <property type="evidence" value="ECO:0007669"/>
    <property type="project" value="UniProtKB-SubCell"/>
</dbReference>
<keyword evidence="5" id="KW-0677">Repeat</keyword>
<dbReference type="FunFam" id="3.30.60.270:FF:000005">
    <property type="entry name" value="Sortilin"/>
    <property type="match status" value="1"/>
</dbReference>